<evidence type="ECO:0000313" key="2">
    <source>
        <dbReference type="EMBL" id="SVD39525.1"/>
    </source>
</evidence>
<organism evidence="2">
    <name type="scientific">marine metagenome</name>
    <dbReference type="NCBI Taxonomy" id="408172"/>
    <lineage>
        <taxon>unclassified sequences</taxon>
        <taxon>metagenomes</taxon>
        <taxon>ecological metagenomes</taxon>
    </lineage>
</organism>
<protein>
    <recommendedName>
        <fullName evidence="3">Zn-dependent hydrolase</fullName>
    </recommendedName>
</protein>
<dbReference type="PANTHER" id="PTHR32494:SF5">
    <property type="entry name" value="ALLANTOATE AMIDOHYDROLASE"/>
    <property type="match status" value="1"/>
</dbReference>
<evidence type="ECO:0000256" key="1">
    <source>
        <dbReference type="ARBA" id="ARBA00022801"/>
    </source>
</evidence>
<keyword evidence="1" id="KW-0378">Hydrolase</keyword>
<accession>A0A382V0H9</accession>
<dbReference type="Gene3D" id="3.40.630.10">
    <property type="entry name" value="Zn peptidases"/>
    <property type="match status" value="1"/>
</dbReference>
<evidence type="ECO:0008006" key="3">
    <source>
        <dbReference type="Google" id="ProtNLM"/>
    </source>
</evidence>
<dbReference type="GO" id="GO:0016813">
    <property type="term" value="F:hydrolase activity, acting on carbon-nitrogen (but not peptide) bonds, in linear amidines"/>
    <property type="evidence" value="ECO:0007669"/>
    <property type="project" value="InterPro"/>
</dbReference>
<dbReference type="InterPro" id="IPR010158">
    <property type="entry name" value="Amidase_Cbmase"/>
</dbReference>
<feature type="non-terminal residue" evidence="2">
    <location>
        <position position="111"/>
    </location>
</feature>
<name>A0A382V0H9_9ZZZZ</name>
<dbReference type="PANTHER" id="PTHR32494">
    <property type="entry name" value="ALLANTOATE DEIMINASE-RELATED"/>
    <property type="match status" value="1"/>
</dbReference>
<dbReference type="EMBL" id="UINC01147920">
    <property type="protein sequence ID" value="SVD39525.1"/>
    <property type="molecule type" value="Genomic_DNA"/>
</dbReference>
<sequence>MKNDKPHQINAERLWQSLMDMARIGATDKGGSCRLALTDEDKAGRDLFVRWCTEAGCSISVDQMGNIFARRAGNEPELPSVVAGSHLDTQPTGGRFDGVYGVLTGLEVIRT</sequence>
<gene>
    <name evidence="2" type="ORF">METZ01_LOCUS392379</name>
</gene>
<dbReference type="AlphaFoldDB" id="A0A382V0H9"/>
<dbReference type="SUPFAM" id="SSF53187">
    <property type="entry name" value="Zn-dependent exopeptidases"/>
    <property type="match status" value="1"/>
</dbReference>
<proteinExistence type="predicted"/>
<reference evidence="2" key="1">
    <citation type="submission" date="2018-05" db="EMBL/GenBank/DDBJ databases">
        <authorList>
            <person name="Lanie J.A."/>
            <person name="Ng W.-L."/>
            <person name="Kazmierczak K.M."/>
            <person name="Andrzejewski T.M."/>
            <person name="Davidsen T.M."/>
            <person name="Wayne K.J."/>
            <person name="Tettelin H."/>
            <person name="Glass J.I."/>
            <person name="Rusch D."/>
            <person name="Podicherti R."/>
            <person name="Tsui H.-C.T."/>
            <person name="Winkler M.E."/>
        </authorList>
    </citation>
    <scope>NUCLEOTIDE SEQUENCE</scope>
</reference>